<name>A0A087U668_STEMI</name>
<feature type="non-terminal residue" evidence="1">
    <location>
        <position position="217"/>
    </location>
</feature>
<dbReference type="STRING" id="407821.A0A087U668"/>
<dbReference type="Proteomes" id="UP000054359">
    <property type="component" value="Unassembled WGS sequence"/>
</dbReference>
<keyword evidence="2" id="KW-1185">Reference proteome</keyword>
<accession>A0A087U668</accession>
<gene>
    <name evidence="1" type="ORF">X975_01161</name>
</gene>
<sequence length="217" mass="23679">MADSSSITCPSCRISIVPSRARTMCPFCGSFYNRAANNDVSLRRRSADDPVRLPQLVENVNGTAASRSQPEFYLRGSIRTSNQDTGSRQIVQVTGFGPFITDTLGVIHTYITGLLLPPSSPDATPVYVTLPPISQGGEGQLVTLRNETRQQAYVPSDGRTSLLAGSAASSATKPTLIDDLQPNLILYPTKDMTVRQLKEDLDEAKVTGDYTRLQEYY</sequence>
<organism evidence="1 2">
    <name type="scientific">Stegodyphus mimosarum</name>
    <name type="common">African social velvet spider</name>
    <dbReference type="NCBI Taxonomy" id="407821"/>
    <lineage>
        <taxon>Eukaryota</taxon>
        <taxon>Metazoa</taxon>
        <taxon>Ecdysozoa</taxon>
        <taxon>Arthropoda</taxon>
        <taxon>Chelicerata</taxon>
        <taxon>Arachnida</taxon>
        <taxon>Araneae</taxon>
        <taxon>Araneomorphae</taxon>
        <taxon>Entelegynae</taxon>
        <taxon>Eresoidea</taxon>
        <taxon>Eresidae</taxon>
        <taxon>Stegodyphus</taxon>
    </lineage>
</organism>
<dbReference type="AlphaFoldDB" id="A0A087U668"/>
<evidence type="ECO:0000313" key="2">
    <source>
        <dbReference type="Proteomes" id="UP000054359"/>
    </source>
</evidence>
<dbReference type="EMBL" id="KK118384">
    <property type="protein sequence ID" value="KFM72857.1"/>
    <property type="molecule type" value="Genomic_DNA"/>
</dbReference>
<dbReference type="OrthoDB" id="6418383at2759"/>
<protein>
    <submittedName>
        <fullName evidence="1">Uncharacterized protein</fullName>
    </submittedName>
</protein>
<evidence type="ECO:0000313" key="1">
    <source>
        <dbReference type="EMBL" id="KFM72857.1"/>
    </source>
</evidence>
<reference evidence="1 2" key="1">
    <citation type="submission" date="2013-11" db="EMBL/GenBank/DDBJ databases">
        <title>Genome sequencing of Stegodyphus mimosarum.</title>
        <authorList>
            <person name="Bechsgaard J."/>
        </authorList>
    </citation>
    <scope>NUCLEOTIDE SEQUENCE [LARGE SCALE GENOMIC DNA]</scope>
</reference>
<proteinExistence type="predicted"/>